<organism evidence="1 2">
    <name type="scientific">Thermostichus vulcanus str. 'Rupite'</name>
    <dbReference type="NCBI Taxonomy" id="2813851"/>
    <lineage>
        <taxon>Bacteria</taxon>
        <taxon>Bacillati</taxon>
        <taxon>Cyanobacteriota</taxon>
        <taxon>Cyanophyceae</taxon>
        <taxon>Thermostichales</taxon>
        <taxon>Thermostichaceae</taxon>
        <taxon>Thermostichus</taxon>
    </lineage>
</organism>
<keyword evidence="2" id="KW-1185">Reference proteome</keyword>
<name>A0ABT0C7M2_THEVL</name>
<reference evidence="1" key="1">
    <citation type="submission" date="2021-02" db="EMBL/GenBank/DDBJ databases">
        <title>The CRISPR/cas machinery reduction and long-range gene transfer in the hot spring cyanobacterium Synechococcus.</title>
        <authorList>
            <person name="Dvorak P."/>
            <person name="Jahodarova E."/>
            <person name="Hasler P."/>
            <person name="Poulickova A."/>
        </authorList>
    </citation>
    <scope>NUCLEOTIDE SEQUENCE</scope>
    <source>
        <strain evidence="1">Rupite</strain>
    </source>
</reference>
<protein>
    <submittedName>
        <fullName evidence="1">Uncharacterized protein</fullName>
    </submittedName>
</protein>
<dbReference type="Proteomes" id="UP000830835">
    <property type="component" value="Unassembled WGS sequence"/>
</dbReference>
<evidence type="ECO:0000313" key="1">
    <source>
        <dbReference type="EMBL" id="MCJ2541785.1"/>
    </source>
</evidence>
<gene>
    <name evidence="1" type="ORF">JX360_02505</name>
</gene>
<proteinExistence type="predicted"/>
<accession>A0ABT0C7M2</accession>
<evidence type="ECO:0000313" key="2">
    <source>
        <dbReference type="Proteomes" id="UP000830835"/>
    </source>
</evidence>
<comment type="caution">
    <text evidence="1">The sequence shown here is derived from an EMBL/GenBank/DDBJ whole genome shotgun (WGS) entry which is preliminary data.</text>
</comment>
<sequence>MLILWTGLLLEWPVWANASVSMSGEGDPVPTPLSATSATQDPVSLTRVDLGLDGQVVEDSPVLRRWLQNPPNLLDEIRNTPVVPTRLQANFESSSHWRIGLQDLRLADRLTLSGDYRQSSQDPDMRQYGSEIRYFLAPMGSLFNLAPQLGYRALEQENRSLSGVSYGAFAVLALAPGAADLTGSYSWVAPREPQEGQATLAEVTAAYAISPSFRLSARYSLRNSTLTRESSLGFGVEWIP</sequence>
<dbReference type="EMBL" id="JAFIRA010000003">
    <property type="protein sequence ID" value="MCJ2541785.1"/>
    <property type="molecule type" value="Genomic_DNA"/>
</dbReference>